<proteinExistence type="predicted"/>
<dbReference type="EMBL" id="GBXM01082582">
    <property type="protein sequence ID" value="JAH25995.1"/>
    <property type="molecule type" value="Transcribed_RNA"/>
</dbReference>
<sequence>MNVLKMINPFIENSSMHCNQQGMSLPITISCHYYTMLLDKERSVHYKLDIQNKENLSHLSNKNEHILR</sequence>
<organism evidence="1">
    <name type="scientific">Anguilla anguilla</name>
    <name type="common">European freshwater eel</name>
    <name type="synonym">Muraena anguilla</name>
    <dbReference type="NCBI Taxonomy" id="7936"/>
    <lineage>
        <taxon>Eukaryota</taxon>
        <taxon>Metazoa</taxon>
        <taxon>Chordata</taxon>
        <taxon>Craniata</taxon>
        <taxon>Vertebrata</taxon>
        <taxon>Euteleostomi</taxon>
        <taxon>Actinopterygii</taxon>
        <taxon>Neopterygii</taxon>
        <taxon>Teleostei</taxon>
        <taxon>Anguilliformes</taxon>
        <taxon>Anguillidae</taxon>
        <taxon>Anguilla</taxon>
    </lineage>
</organism>
<reference evidence="1" key="1">
    <citation type="submission" date="2014-11" db="EMBL/GenBank/DDBJ databases">
        <authorList>
            <person name="Amaro Gonzalez C."/>
        </authorList>
    </citation>
    <scope>NUCLEOTIDE SEQUENCE</scope>
</reference>
<name>A0A0E9RBY3_ANGAN</name>
<protein>
    <submittedName>
        <fullName evidence="1">Uncharacterized protein</fullName>
    </submittedName>
</protein>
<dbReference type="PROSITE" id="PS51257">
    <property type="entry name" value="PROKAR_LIPOPROTEIN"/>
    <property type="match status" value="1"/>
</dbReference>
<accession>A0A0E9RBY3</accession>
<dbReference type="AlphaFoldDB" id="A0A0E9RBY3"/>
<reference evidence="1" key="2">
    <citation type="journal article" date="2015" name="Fish Shellfish Immunol.">
        <title>Early steps in the European eel (Anguilla anguilla)-Vibrio vulnificus interaction in the gills: Role of the RtxA13 toxin.</title>
        <authorList>
            <person name="Callol A."/>
            <person name="Pajuelo D."/>
            <person name="Ebbesson L."/>
            <person name="Teles M."/>
            <person name="MacKenzie S."/>
            <person name="Amaro C."/>
        </authorList>
    </citation>
    <scope>NUCLEOTIDE SEQUENCE</scope>
</reference>
<evidence type="ECO:0000313" key="1">
    <source>
        <dbReference type="EMBL" id="JAH25995.1"/>
    </source>
</evidence>